<name>D9QTN6_ACEAZ</name>
<evidence type="ECO:0000313" key="7">
    <source>
        <dbReference type="Proteomes" id="UP000001661"/>
    </source>
</evidence>
<dbReference type="GO" id="GO:0005737">
    <property type="term" value="C:cytoplasm"/>
    <property type="evidence" value="ECO:0007669"/>
    <property type="project" value="UniProtKB-SubCell"/>
</dbReference>
<comment type="subunit">
    <text evidence="5">Interacts with translational regulator CsrA and flagellin(s).</text>
</comment>
<dbReference type="Gene3D" id="2.30.290.10">
    <property type="entry name" value="BH3618-like"/>
    <property type="match status" value="1"/>
</dbReference>
<comment type="function">
    <text evidence="5">Acts as an anti-CsrA protein, binds CsrA and prevents it from repressing translation of its target genes, one of which is flagellin. Binds to flagellin and participates in the assembly of the flagellum.</text>
</comment>
<proteinExistence type="inferred from homology"/>
<keyword evidence="3 5" id="KW-0810">Translation regulation</keyword>
<comment type="similarity">
    <text evidence="5">Belongs to the FliW family.</text>
</comment>
<dbReference type="Pfam" id="PF02623">
    <property type="entry name" value="FliW"/>
    <property type="match status" value="1"/>
</dbReference>
<dbReference type="HAMAP" id="MF_01185">
    <property type="entry name" value="FliW"/>
    <property type="match status" value="1"/>
</dbReference>
<dbReference type="AlphaFoldDB" id="D9QTN6"/>
<protein>
    <recommendedName>
        <fullName evidence="5">Flagellar assembly factor FliW</fullName>
    </recommendedName>
</protein>
<gene>
    <name evidence="5" type="primary">fliW</name>
    <name evidence="6" type="ordered locus">Acear_0250</name>
</gene>
<evidence type="ECO:0000256" key="2">
    <source>
        <dbReference type="ARBA" id="ARBA00022795"/>
    </source>
</evidence>
<dbReference type="GO" id="GO:0044780">
    <property type="term" value="P:bacterial-type flagellum assembly"/>
    <property type="evidence" value="ECO:0007669"/>
    <property type="project" value="UniProtKB-UniRule"/>
</dbReference>
<dbReference type="EMBL" id="CP002105">
    <property type="protein sequence ID" value="ADL11800.1"/>
    <property type="molecule type" value="Genomic_DNA"/>
</dbReference>
<evidence type="ECO:0000256" key="4">
    <source>
        <dbReference type="ARBA" id="ARBA00023186"/>
    </source>
</evidence>
<dbReference type="RefSeq" id="WP_013277246.1">
    <property type="nucleotide sequence ID" value="NC_014378.1"/>
</dbReference>
<dbReference type="GO" id="GO:0006417">
    <property type="term" value="P:regulation of translation"/>
    <property type="evidence" value="ECO:0007669"/>
    <property type="project" value="UniProtKB-KW"/>
</dbReference>
<dbReference type="PANTHER" id="PTHR39190">
    <property type="entry name" value="FLAGELLAR ASSEMBLY FACTOR FLIW"/>
    <property type="match status" value="1"/>
</dbReference>
<dbReference type="NCBIfam" id="NF009793">
    <property type="entry name" value="PRK13285.1-1"/>
    <property type="match status" value="1"/>
</dbReference>
<evidence type="ECO:0000256" key="3">
    <source>
        <dbReference type="ARBA" id="ARBA00022845"/>
    </source>
</evidence>
<organism evidence="6 7">
    <name type="scientific">Acetohalobium arabaticum (strain ATCC 49924 / DSM 5501 / Z-7288)</name>
    <dbReference type="NCBI Taxonomy" id="574087"/>
    <lineage>
        <taxon>Bacteria</taxon>
        <taxon>Bacillati</taxon>
        <taxon>Bacillota</taxon>
        <taxon>Clostridia</taxon>
        <taxon>Halanaerobiales</taxon>
        <taxon>Halobacteroidaceae</taxon>
        <taxon>Acetohalobium</taxon>
    </lineage>
</organism>
<dbReference type="HOGENOM" id="CLU_112356_0_2_9"/>
<dbReference type="eggNOG" id="COG1699">
    <property type="taxonomic scope" value="Bacteria"/>
</dbReference>
<dbReference type="InterPro" id="IPR003775">
    <property type="entry name" value="Flagellar_assembly_factor_FliW"/>
</dbReference>
<dbReference type="InterPro" id="IPR024046">
    <property type="entry name" value="Flagellar_assmbl_FliW_dom_sf"/>
</dbReference>
<evidence type="ECO:0000256" key="5">
    <source>
        <dbReference type="HAMAP-Rule" id="MF_01185"/>
    </source>
</evidence>
<accession>D9QTN6</accession>
<reference evidence="6 7" key="1">
    <citation type="journal article" date="2010" name="Stand. Genomic Sci.">
        <title>Complete genome sequence of Acetohalobium arabaticum type strain (Z-7288).</title>
        <authorList>
            <person name="Sikorski J."/>
            <person name="Lapidus A."/>
            <person name="Chertkov O."/>
            <person name="Lucas S."/>
            <person name="Copeland A."/>
            <person name="Glavina Del Rio T."/>
            <person name="Nolan M."/>
            <person name="Tice H."/>
            <person name="Cheng J.F."/>
            <person name="Han C."/>
            <person name="Brambilla E."/>
            <person name="Pitluck S."/>
            <person name="Liolios K."/>
            <person name="Ivanova N."/>
            <person name="Mavromatis K."/>
            <person name="Mikhailova N."/>
            <person name="Pati A."/>
            <person name="Bruce D."/>
            <person name="Detter C."/>
            <person name="Tapia R."/>
            <person name="Goodwin L."/>
            <person name="Chen A."/>
            <person name="Palaniappan K."/>
            <person name="Land M."/>
            <person name="Hauser L."/>
            <person name="Chang Y.J."/>
            <person name="Jeffries C.D."/>
            <person name="Rohde M."/>
            <person name="Goker M."/>
            <person name="Spring S."/>
            <person name="Woyke T."/>
            <person name="Bristow J."/>
            <person name="Eisen J.A."/>
            <person name="Markowitz V."/>
            <person name="Hugenholtz P."/>
            <person name="Kyrpides N.C."/>
            <person name="Klenk H.P."/>
        </authorList>
    </citation>
    <scope>NUCLEOTIDE SEQUENCE [LARGE SCALE GENOMIC DNA]</scope>
    <source>
        <strain evidence="7">ATCC 49924 / DSM 5501 / Z-7288</strain>
    </source>
</reference>
<evidence type="ECO:0000313" key="6">
    <source>
        <dbReference type="EMBL" id="ADL11800.1"/>
    </source>
</evidence>
<sequence>MELETTRFGKLEVDEEEIITFEDGLYGFEDNKRFTLVADEEPFFWLQSMTDPDLAFVIVEPGVFCQDYEFSLNDKVKDELQLESKAEVLVMNIVVVPENPKEMTMNLKAPIIINEKKRIAKQIILEEEEYPVKYRLFEEESISA</sequence>
<dbReference type="KEGG" id="aar:Acear_0250"/>
<dbReference type="Proteomes" id="UP000001661">
    <property type="component" value="Chromosome"/>
</dbReference>
<keyword evidence="4 5" id="KW-0143">Chaperone</keyword>
<keyword evidence="2 5" id="KW-1005">Bacterial flagellum biogenesis</keyword>
<dbReference type="SUPFAM" id="SSF141457">
    <property type="entry name" value="BH3618-like"/>
    <property type="match status" value="1"/>
</dbReference>
<keyword evidence="7" id="KW-1185">Reference proteome</keyword>
<dbReference type="PANTHER" id="PTHR39190:SF1">
    <property type="entry name" value="FLAGELLAR ASSEMBLY FACTOR FLIW"/>
    <property type="match status" value="1"/>
</dbReference>
<dbReference type="STRING" id="574087.Acear_0250"/>
<keyword evidence="1 5" id="KW-0963">Cytoplasm</keyword>
<dbReference type="OrthoDB" id="9801235at2"/>
<comment type="subcellular location">
    <subcellularLocation>
        <location evidence="5">Cytoplasm</location>
    </subcellularLocation>
</comment>
<evidence type="ECO:0000256" key="1">
    <source>
        <dbReference type="ARBA" id="ARBA00022490"/>
    </source>
</evidence>